<protein>
    <submittedName>
        <fullName evidence="1">Uncharacterized protein</fullName>
    </submittedName>
</protein>
<gene>
    <name evidence="1" type="ORF">MOHU_10010</name>
</gene>
<dbReference type="EMBL" id="PVXM01000015">
    <property type="protein sequence ID" value="PRR73861.1"/>
    <property type="molecule type" value="Genomic_DNA"/>
</dbReference>
<comment type="caution">
    <text evidence="1">The sequence shown here is derived from an EMBL/GenBank/DDBJ whole genome shotgun (WGS) entry which is preliminary data.</text>
</comment>
<dbReference type="Proteomes" id="UP000238415">
    <property type="component" value="Unassembled WGS sequence"/>
</dbReference>
<name>A0A2T0ATT8_9FIRM</name>
<sequence>MYDVAQVIRKIAVVEQEHILDLEKALGTQKVR</sequence>
<organism evidence="1 2">
    <name type="scientific">Neomoorella humiferrea</name>
    <dbReference type="NCBI Taxonomy" id="676965"/>
    <lineage>
        <taxon>Bacteria</taxon>
        <taxon>Bacillati</taxon>
        <taxon>Bacillota</taxon>
        <taxon>Clostridia</taxon>
        <taxon>Neomoorellales</taxon>
        <taxon>Neomoorellaceae</taxon>
        <taxon>Neomoorella</taxon>
    </lineage>
</organism>
<accession>A0A2T0ATT8</accession>
<evidence type="ECO:0000313" key="1">
    <source>
        <dbReference type="EMBL" id="PRR73861.1"/>
    </source>
</evidence>
<reference evidence="1 2" key="1">
    <citation type="submission" date="2018-03" db="EMBL/GenBank/DDBJ databases">
        <title>Genome sequence of Moorella humiferrea DSM 23265.</title>
        <authorList>
            <person name="Poehlein A."/>
            <person name="Daniel R."/>
        </authorList>
    </citation>
    <scope>NUCLEOTIDE SEQUENCE [LARGE SCALE GENOMIC DNA]</scope>
    <source>
        <strain evidence="1 2">DSM 23265</strain>
    </source>
</reference>
<evidence type="ECO:0000313" key="2">
    <source>
        <dbReference type="Proteomes" id="UP000238415"/>
    </source>
</evidence>
<keyword evidence="2" id="KW-1185">Reference proteome</keyword>
<proteinExistence type="predicted"/>
<dbReference type="AlphaFoldDB" id="A0A2T0ATT8"/>